<sequence>MSLFKKKYVLFSILGVLVISIATIGIVNNQSKPDQTVYNVVNLPANSITFSEVE</sequence>
<reference evidence="2 3" key="1">
    <citation type="submission" date="2020-08" db="EMBL/GenBank/DDBJ databases">
        <title>Fungal Genomes of the International Space Station.</title>
        <authorList>
            <person name="Seuylemezian A."/>
            <person name="Singh N.K."/>
            <person name="Wood J."/>
            <person name="Venkateswaran K."/>
        </authorList>
    </citation>
    <scope>NUCLEOTIDE SEQUENCE [LARGE SCALE GENOMIC DNA]</scope>
    <source>
        <strain evidence="2 3">S/N-304-OC-R4</strain>
    </source>
</reference>
<keyword evidence="1" id="KW-1133">Transmembrane helix</keyword>
<accession>A0ABS7KE43</accession>
<protein>
    <submittedName>
        <fullName evidence="2">Uncharacterized protein</fullName>
    </submittedName>
</protein>
<keyword evidence="1" id="KW-0812">Transmembrane</keyword>
<gene>
    <name evidence="2" type="ORF">H7T88_04070</name>
</gene>
<evidence type="ECO:0000313" key="2">
    <source>
        <dbReference type="EMBL" id="MBY0202412.1"/>
    </source>
</evidence>
<keyword evidence="1" id="KW-0472">Membrane</keyword>
<proteinExistence type="predicted"/>
<dbReference type="EMBL" id="JACLIC010000007">
    <property type="protein sequence ID" value="MBY0202412.1"/>
    <property type="molecule type" value="Genomic_DNA"/>
</dbReference>
<name>A0ABS7KE43_9BACL</name>
<evidence type="ECO:0000313" key="3">
    <source>
        <dbReference type="Proteomes" id="UP000706031"/>
    </source>
</evidence>
<feature type="transmembrane region" description="Helical" evidence="1">
    <location>
        <begin position="7"/>
        <end position="27"/>
    </location>
</feature>
<organism evidence="2 3">
    <name type="scientific">Paenibacillus cucumis</name>
    <name type="common">ex Kampfer et al. 2016</name>
    <dbReference type="NCBI Taxonomy" id="1776858"/>
    <lineage>
        <taxon>Bacteria</taxon>
        <taxon>Bacillati</taxon>
        <taxon>Bacillota</taxon>
        <taxon>Bacilli</taxon>
        <taxon>Bacillales</taxon>
        <taxon>Paenibacillaceae</taxon>
        <taxon>Paenibacillus</taxon>
    </lineage>
</organism>
<keyword evidence="3" id="KW-1185">Reference proteome</keyword>
<dbReference type="Proteomes" id="UP000706031">
    <property type="component" value="Unassembled WGS sequence"/>
</dbReference>
<comment type="caution">
    <text evidence="2">The sequence shown here is derived from an EMBL/GenBank/DDBJ whole genome shotgun (WGS) entry which is preliminary data.</text>
</comment>
<evidence type="ECO:0000256" key="1">
    <source>
        <dbReference type="SAM" id="Phobius"/>
    </source>
</evidence>